<proteinExistence type="predicted"/>
<name>A0A2W0CC00_9BACL</name>
<comment type="caution">
    <text evidence="1">The sequence shown here is derived from an EMBL/GenBank/DDBJ whole genome shotgun (WGS) entry which is preliminary data.</text>
</comment>
<organism evidence="1 2">
    <name type="scientific">Paenibacillus illinoisensis</name>
    <dbReference type="NCBI Taxonomy" id="59845"/>
    <lineage>
        <taxon>Bacteria</taxon>
        <taxon>Bacillati</taxon>
        <taxon>Bacillota</taxon>
        <taxon>Bacilli</taxon>
        <taxon>Bacillales</taxon>
        <taxon>Paenibacillaceae</taxon>
        <taxon>Paenibacillus</taxon>
    </lineage>
</organism>
<protein>
    <submittedName>
        <fullName evidence="1">Uncharacterized protein</fullName>
    </submittedName>
</protein>
<gene>
    <name evidence="1" type="ORF">PIL02S_03335</name>
</gene>
<evidence type="ECO:0000313" key="2">
    <source>
        <dbReference type="Proteomes" id="UP000247459"/>
    </source>
</evidence>
<dbReference type="AlphaFoldDB" id="A0A2W0CC00"/>
<reference evidence="1 2" key="1">
    <citation type="submission" date="2018-01" db="EMBL/GenBank/DDBJ databases">
        <title>Genome sequence of the PGP bacterium Paenibacillus illinoisensis E3.</title>
        <authorList>
            <person name="Rolli E."/>
            <person name="Marasco R."/>
            <person name="Bessem C."/>
            <person name="Michoud G."/>
            <person name="Gaiarsa S."/>
            <person name="Borin S."/>
            <person name="Daffonchio D."/>
        </authorList>
    </citation>
    <scope>NUCLEOTIDE SEQUENCE [LARGE SCALE GENOMIC DNA]</scope>
    <source>
        <strain evidence="1 2">E3</strain>
    </source>
</reference>
<accession>A0A2W0CC00</accession>
<sequence>MIQAINKEASKQSIPVIFRFGGMHYDDVYEVLIVEHTDKTNDHVLDAFSGSANDTLFGNIVFNLQPRD</sequence>
<dbReference type="EMBL" id="PRLG01000020">
    <property type="protein sequence ID" value="PYY28189.1"/>
    <property type="molecule type" value="Genomic_DNA"/>
</dbReference>
<dbReference type="Proteomes" id="UP000247459">
    <property type="component" value="Unassembled WGS sequence"/>
</dbReference>
<evidence type="ECO:0000313" key="1">
    <source>
        <dbReference type="EMBL" id="PYY28189.1"/>
    </source>
</evidence>